<comment type="caution">
    <text evidence="1">The sequence shown here is derived from an EMBL/GenBank/DDBJ whole genome shotgun (WGS) entry which is preliminary data.</text>
</comment>
<sequence length="85" mass="9882">MQMEIVNTVQYPHELVKRNLAVKWNCINLKIVYSPDNNVNSCRNGAKKKQIYHTNLRIIIKLCSIKSLKEAVLKRTTNANRETIN</sequence>
<keyword evidence="2" id="KW-1185">Reference proteome</keyword>
<evidence type="ECO:0000313" key="2">
    <source>
        <dbReference type="Proteomes" id="UP001607303"/>
    </source>
</evidence>
<dbReference type="EMBL" id="JAYRBN010000028">
    <property type="protein sequence ID" value="KAL2749079.1"/>
    <property type="molecule type" value="Genomic_DNA"/>
</dbReference>
<gene>
    <name evidence="1" type="ORF">V1477_002689</name>
</gene>
<accession>A0ABD2CVB4</accession>
<dbReference type="Proteomes" id="UP001607303">
    <property type="component" value="Unassembled WGS sequence"/>
</dbReference>
<reference evidence="1 2" key="1">
    <citation type="journal article" date="2024" name="Ann. Entomol. Soc. Am.">
        <title>Genomic analyses of the southern and eastern yellowjacket wasps (Hymenoptera: Vespidae) reveal evolutionary signatures of social life.</title>
        <authorList>
            <person name="Catto M.A."/>
            <person name="Caine P.B."/>
            <person name="Orr S.E."/>
            <person name="Hunt B.G."/>
            <person name="Goodisman M.A.D."/>
        </authorList>
    </citation>
    <scope>NUCLEOTIDE SEQUENCE [LARGE SCALE GENOMIC DNA]</scope>
    <source>
        <strain evidence="1">232</strain>
        <tissue evidence="1">Head and thorax</tissue>
    </source>
</reference>
<dbReference type="AlphaFoldDB" id="A0ABD2CVB4"/>
<proteinExistence type="predicted"/>
<organism evidence="1 2">
    <name type="scientific">Vespula maculifrons</name>
    <name type="common">Eastern yellow jacket</name>
    <name type="synonym">Wasp</name>
    <dbReference type="NCBI Taxonomy" id="7453"/>
    <lineage>
        <taxon>Eukaryota</taxon>
        <taxon>Metazoa</taxon>
        <taxon>Ecdysozoa</taxon>
        <taxon>Arthropoda</taxon>
        <taxon>Hexapoda</taxon>
        <taxon>Insecta</taxon>
        <taxon>Pterygota</taxon>
        <taxon>Neoptera</taxon>
        <taxon>Endopterygota</taxon>
        <taxon>Hymenoptera</taxon>
        <taxon>Apocrita</taxon>
        <taxon>Aculeata</taxon>
        <taxon>Vespoidea</taxon>
        <taxon>Vespidae</taxon>
        <taxon>Vespinae</taxon>
        <taxon>Vespula</taxon>
    </lineage>
</organism>
<evidence type="ECO:0000313" key="1">
    <source>
        <dbReference type="EMBL" id="KAL2749079.1"/>
    </source>
</evidence>
<name>A0ABD2CVB4_VESMC</name>
<protein>
    <submittedName>
        <fullName evidence="1">Uncharacterized protein</fullName>
    </submittedName>
</protein>